<sequence>MNAERIRKTARAATLGASLTLGAAQAQLMGTPAELAAQPALKGFTAQGSALVSGGTRVTPDVAGGRVVGVFVESDSVGGLTRGVAAGWNVTEKDLPKLTQNLSNPQLLAAARTGFVDLTDDSGTDLIALKVTGEGAATRYLGYVAMKVWPDSAFPPVRATTGAATAPNVLRIFSDFQCPYCKQLWDTSMREWRAAPAAYRVVHYEFPLSFHRNAQGAAEASECAAAQGRFMPFADQLFANFAAWTPLDPKDTPAKYAGYAKAAGLNTAAFKTCVGQRTFQADVDAQMKAGLNVKVRGTPTVFLNGMKLTDYSDAAELARVRAVTTARPGAATLIDARLKLFR</sequence>
<dbReference type="InterPro" id="IPR012336">
    <property type="entry name" value="Thioredoxin-like_fold"/>
</dbReference>
<evidence type="ECO:0000256" key="2">
    <source>
        <dbReference type="ARBA" id="ARBA00022729"/>
    </source>
</evidence>
<feature type="chain" id="PRO_5047124964" description="Thioredoxin-like fold domain-containing protein" evidence="6">
    <location>
        <begin position="27"/>
        <end position="342"/>
    </location>
</feature>
<keyword evidence="9" id="KW-1185">Reference proteome</keyword>
<dbReference type="EMBL" id="BAABQU010000015">
    <property type="protein sequence ID" value="GAA5439980.1"/>
    <property type="molecule type" value="Genomic_DNA"/>
</dbReference>
<evidence type="ECO:0000256" key="4">
    <source>
        <dbReference type="ARBA" id="ARBA00023157"/>
    </source>
</evidence>
<comment type="caution">
    <text evidence="8">The sequence shown here is derived from an EMBL/GenBank/DDBJ whole genome shotgun (WGS) entry which is preliminary data.</text>
</comment>
<feature type="domain" description="Thioredoxin-like fold" evidence="7">
    <location>
        <begin position="160"/>
        <end position="318"/>
    </location>
</feature>
<evidence type="ECO:0000256" key="5">
    <source>
        <dbReference type="ARBA" id="ARBA00023284"/>
    </source>
</evidence>
<dbReference type="PANTHER" id="PTHR13887:SF14">
    <property type="entry name" value="DISULFIDE BOND FORMATION PROTEIN D"/>
    <property type="match status" value="1"/>
</dbReference>
<evidence type="ECO:0000256" key="6">
    <source>
        <dbReference type="SAM" id="SignalP"/>
    </source>
</evidence>
<evidence type="ECO:0000256" key="1">
    <source>
        <dbReference type="ARBA" id="ARBA00005791"/>
    </source>
</evidence>
<reference evidence="8 9" key="1">
    <citation type="submission" date="2024-02" db="EMBL/GenBank/DDBJ databases">
        <title>Deinococcus caeni NBRC 101312.</title>
        <authorList>
            <person name="Ichikawa N."/>
            <person name="Katano-Makiyama Y."/>
            <person name="Hidaka K."/>
        </authorList>
    </citation>
    <scope>NUCLEOTIDE SEQUENCE [LARGE SCALE GENOMIC DNA]</scope>
    <source>
        <strain evidence="8 9">NBRC 101312</strain>
    </source>
</reference>
<keyword evidence="3" id="KW-0560">Oxidoreductase</keyword>
<evidence type="ECO:0000313" key="8">
    <source>
        <dbReference type="EMBL" id="GAA5439980.1"/>
    </source>
</evidence>
<comment type="similarity">
    <text evidence="1">Belongs to the thioredoxin family. DsbA subfamily.</text>
</comment>
<keyword evidence="2 6" id="KW-0732">Signal</keyword>
<evidence type="ECO:0000259" key="7">
    <source>
        <dbReference type="Pfam" id="PF13462"/>
    </source>
</evidence>
<feature type="signal peptide" evidence="6">
    <location>
        <begin position="1"/>
        <end position="26"/>
    </location>
</feature>
<dbReference type="RefSeq" id="WP_345443953.1">
    <property type="nucleotide sequence ID" value="NZ_BAABQU010000015.1"/>
</dbReference>
<dbReference type="PANTHER" id="PTHR13887">
    <property type="entry name" value="GLUTATHIONE S-TRANSFERASE KAPPA"/>
    <property type="match status" value="1"/>
</dbReference>
<protein>
    <recommendedName>
        <fullName evidence="7">Thioredoxin-like fold domain-containing protein</fullName>
    </recommendedName>
</protein>
<dbReference type="Gene3D" id="3.40.30.10">
    <property type="entry name" value="Glutaredoxin"/>
    <property type="match status" value="1"/>
</dbReference>
<dbReference type="InterPro" id="IPR036249">
    <property type="entry name" value="Thioredoxin-like_sf"/>
</dbReference>
<keyword evidence="4" id="KW-1015">Disulfide bond</keyword>
<dbReference type="Pfam" id="PF13462">
    <property type="entry name" value="Thioredoxin_4"/>
    <property type="match status" value="1"/>
</dbReference>
<keyword evidence="5" id="KW-0676">Redox-active center</keyword>
<accession>A0ABP9UE03</accession>
<name>A0ABP9UE03_9DEIO</name>
<dbReference type="SUPFAM" id="SSF52833">
    <property type="entry name" value="Thioredoxin-like"/>
    <property type="match status" value="1"/>
</dbReference>
<evidence type="ECO:0000313" key="9">
    <source>
        <dbReference type="Proteomes" id="UP001423409"/>
    </source>
</evidence>
<gene>
    <name evidence="8" type="ORF">Dcae01_01487</name>
</gene>
<organism evidence="8 9">
    <name type="scientific">Deinococcus caeni</name>
    <dbReference type="NCBI Taxonomy" id="569127"/>
    <lineage>
        <taxon>Bacteria</taxon>
        <taxon>Thermotogati</taxon>
        <taxon>Deinococcota</taxon>
        <taxon>Deinococci</taxon>
        <taxon>Deinococcales</taxon>
        <taxon>Deinococcaceae</taxon>
        <taxon>Deinococcus</taxon>
    </lineage>
</organism>
<dbReference type="Proteomes" id="UP001423409">
    <property type="component" value="Unassembled WGS sequence"/>
</dbReference>
<proteinExistence type="inferred from homology"/>
<evidence type="ECO:0000256" key="3">
    <source>
        <dbReference type="ARBA" id="ARBA00023002"/>
    </source>
</evidence>